<proteinExistence type="predicted"/>
<accession>A0A820TUN4</accession>
<dbReference type="Proteomes" id="UP000663838">
    <property type="component" value="Unassembled WGS sequence"/>
</dbReference>
<organism evidence="1 2">
    <name type="scientific">Rotaria socialis</name>
    <dbReference type="NCBI Taxonomy" id="392032"/>
    <lineage>
        <taxon>Eukaryota</taxon>
        <taxon>Metazoa</taxon>
        <taxon>Spiralia</taxon>
        <taxon>Gnathifera</taxon>
        <taxon>Rotifera</taxon>
        <taxon>Eurotatoria</taxon>
        <taxon>Bdelloidea</taxon>
        <taxon>Philodinida</taxon>
        <taxon>Philodinidae</taxon>
        <taxon>Rotaria</taxon>
    </lineage>
</organism>
<evidence type="ECO:0000313" key="1">
    <source>
        <dbReference type="EMBL" id="CAF4476839.1"/>
    </source>
</evidence>
<name>A0A820TUN4_9BILA</name>
<sequence length="185" mass="21501">MNRSARYETPRRELRYGFRSLITLLLDGGAEEKCYILQSDRWHKEPKDAALTIAHRKNNSCVKMRNIPEKNCYFQANSTDRFTQHIDLNRYSTLIDNNRAWYNLSVYLSCFNSSNGSATVEIYFANERKNDLAYAINYDETRKLFLHNSSIPAGIRTVKIVIEVYIAKSCCAIGDIHLNIFQNNE</sequence>
<protein>
    <submittedName>
        <fullName evidence="1">Uncharacterized protein</fullName>
    </submittedName>
</protein>
<comment type="caution">
    <text evidence="1">The sequence shown here is derived from an EMBL/GenBank/DDBJ whole genome shotgun (WGS) entry which is preliminary data.</text>
</comment>
<gene>
    <name evidence="1" type="ORF">TOA249_LOCUS1422</name>
</gene>
<dbReference type="AlphaFoldDB" id="A0A820TUN4"/>
<reference evidence="1" key="1">
    <citation type="submission" date="2021-02" db="EMBL/GenBank/DDBJ databases">
        <authorList>
            <person name="Nowell W R."/>
        </authorList>
    </citation>
    <scope>NUCLEOTIDE SEQUENCE</scope>
</reference>
<dbReference type="EMBL" id="CAJOBS010000039">
    <property type="protein sequence ID" value="CAF4476839.1"/>
    <property type="molecule type" value="Genomic_DNA"/>
</dbReference>
<evidence type="ECO:0000313" key="2">
    <source>
        <dbReference type="Proteomes" id="UP000663838"/>
    </source>
</evidence>